<evidence type="ECO:0000313" key="3">
    <source>
        <dbReference type="Proteomes" id="UP001525961"/>
    </source>
</evidence>
<feature type="region of interest" description="Disordered" evidence="1">
    <location>
        <begin position="47"/>
        <end position="116"/>
    </location>
</feature>
<comment type="caution">
    <text evidence="2">The sequence shown here is derived from an EMBL/GenBank/DDBJ whole genome shotgun (WGS) entry which is preliminary data.</text>
</comment>
<dbReference type="Proteomes" id="UP001525961">
    <property type="component" value="Unassembled WGS sequence"/>
</dbReference>
<feature type="compositionally biased region" description="Low complexity" evidence="1">
    <location>
        <begin position="48"/>
        <end position="116"/>
    </location>
</feature>
<evidence type="ECO:0000313" key="2">
    <source>
        <dbReference type="EMBL" id="MCT7977422.1"/>
    </source>
</evidence>
<gene>
    <name evidence="2" type="ORF">NG792_06865</name>
</gene>
<evidence type="ECO:0008006" key="4">
    <source>
        <dbReference type="Google" id="ProtNLM"/>
    </source>
</evidence>
<dbReference type="EMBL" id="JAMXFA010000007">
    <property type="protein sequence ID" value="MCT7977422.1"/>
    <property type="molecule type" value="Genomic_DNA"/>
</dbReference>
<keyword evidence="3" id="KW-1185">Reference proteome</keyword>
<proteinExistence type="predicted"/>
<name>A0ABT2N426_9CYAN</name>
<evidence type="ECO:0000256" key="1">
    <source>
        <dbReference type="SAM" id="MobiDB-lite"/>
    </source>
</evidence>
<protein>
    <recommendedName>
        <fullName evidence="4">DUF5666 domain-containing protein</fullName>
    </recommendedName>
</protein>
<sequence length="231" mass="24524">MLNRFNKTSLNKRSPLVRGSSLFGKVNGAIALGLMLLVLPACEAADQTTTTTTTETGTDATTETGTDTTMTPAPGTDTSMTPAPGTETTTAAGTDTTMTPGSGTTTTPGMESTGMTTELEEVSDNPDQFMGQTVTLNGEVAEVLGPNVFRIQEDEAVGGSDLIVITTDSQMPVTQDSQVQVTGEVRELVMTEIERDYKPGWDDTTRTRIEREYTDRPAIVAQSVEQVTTTP</sequence>
<reference evidence="2 3" key="1">
    <citation type="journal article" date="2022" name="Front. Microbiol.">
        <title>High genomic differentiation and limited gene flow indicate recent cryptic speciation within the genus Laspinema (cyanobacteria).</title>
        <authorList>
            <person name="Stanojkovic A."/>
            <person name="Skoupy S."/>
            <person name="Skaloud P."/>
            <person name="Dvorak P."/>
        </authorList>
    </citation>
    <scope>NUCLEOTIDE SEQUENCE [LARGE SCALE GENOMIC DNA]</scope>
    <source>
        <strain evidence="2 3">D3b</strain>
    </source>
</reference>
<organism evidence="2 3">
    <name type="scientific">Laspinema olomoucense D3b</name>
    <dbReference type="NCBI Taxonomy" id="2953688"/>
    <lineage>
        <taxon>Bacteria</taxon>
        <taxon>Bacillati</taxon>
        <taxon>Cyanobacteriota</taxon>
        <taxon>Cyanophyceae</taxon>
        <taxon>Oscillatoriophycideae</taxon>
        <taxon>Oscillatoriales</taxon>
        <taxon>Laspinemataceae</taxon>
        <taxon>Laspinema</taxon>
        <taxon>Laspinema olomoucense</taxon>
    </lineage>
</organism>
<accession>A0ABT2N426</accession>
<dbReference type="RefSeq" id="WP_261196614.1">
    <property type="nucleotide sequence ID" value="NZ_JAMXFA010000007.1"/>
</dbReference>